<reference evidence="3" key="3">
    <citation type="submission" date="2021-03" db="EMBL/GenBank/DDBJ databases">
        <title>Genomic Encyclopedia of Type Strains, Phase IV (KMG-IV): sequencing the most valuable type-strain genomes for metagenomic binning, comparative biology and taxonomic classification.</title>
        <authorList>
            <person name="Goeker M."/>
        </authorList>
    </citation>
    <scope>NUCLEOTIDE SEQUENCE</scope>
    <source>
        <strain evidence="3">DSM 22443</strain>
    </source>
</reference>
<name>A0A830FLC0_9EURY</name>
<accession>A0A830FLC0</accession>
<organism evidence="2 4">
    <name type="scientific">Halarchaeum rubridurum</name>
    <dbReference type="NCBI Taxonomy" id="489911"/>
    <lineage>
        <taxon>Archaea</taxon>
        <taxon>Methanobacteriati</taxon>
        <taxon>Methanobacteriota</taxon>
        <taxon>Stenosarchaea group</taxon>
        <taxon>Halobacteria</taxon>
        <taxon>Halobacteriales</taxon>
        <taxon>Halobacteriaceae</taxon>
    </lineage>
</organism>
<proteinExistence type="predicted"/>
<evidence type="ECO:0000313" key="3">
    <source>
        <dbReference type="EMBL" id="MBP1954229.1"/>
    </source>
</evidence>
<feature type="region of interest" description="Disordered" evidence="1">
    <location>
        <begin position="77"/>
        <end position="161"/>
    </location>
</feature>
<gene>
    <name evidence="2" type="ORF">GCM10009017_05630</name>
    <name evidence="3" type="ORF">J2752_001110</name>
</gene>
<dbReference type="Proteomes" id="UP000765891">
    <property type="component" value="Unassembled WGS sequence"/>
</dbReference>
<sequence>MRELDRCDFCEEPADGVYEVVPETATHGARRLVLCTACRDTLAGVVDPLLDALDGHDGAEHDPSPAVTVEPAVPDVEMDDESDDAADGRDGADDADAGDADAVADPDALDVEGSEGDDTDAGDADVGDDDADVGDGDDETDADTGNEDADANDADATPDRPRGYAQLVRLLRNRPGAMTRADLADLADGAYDLSRREVDAAVDAAVENGHLEETAEGVRTP</sequence>
<evidence type="ECO:0000313" key="2">
    <source>
        <dbReference type="EMBL" id="GGM58343.1"/>
    </source>
</evidence>
<reference evidence="2" key="1">
    <citation type="journal article" date="2014" name="Int. J. Syst. Evol. Microbiol.">
        <title>Complete genome sequence of Corynebacterium casei LMG S-19264T (=DSM 44701T), isolated from a smear-ripened cheese.</title>
        <authorList>
            <consortium name="US DOE Joint Genome Institute (JGI-PGF)"/>
            <person name="Walter F."/>
            <person name="Albersmeier A."/>
            <person name="Kalinowski J."/>
            <person name="Ruckert C."/>
        </authorList>
    </citation>
    <scope>NUCLEOTIDE SEQUENCE</scope>
    <source>
        <strain evidence="2">JCM 16108</strain>
    </source>
</reference>
<dbReference type="OrthoDB" id="204261at2157"/>
<dbReference type="Proteomes" id="UP000614609">
    <property type="component" value="Unassembled WGS sequence"/>
</dbReference>
<evidence type="ECO:0000256" key="1">
    <source>
        <dbReference type="SAM" id="MobiDB-lite"/>
    </source>
</evidence>
<feature type="compositionally biased region" description="Acidic residues" evidence="1">
    <location>
        <begin position="93"/>
        <end position="153"/>
    </location>
</feature>
<evidence type="ECO:0000313" key="4">
    <source>
        <dbReference type="Proteomes" id="UP000614609"/>
    </source>
</evidence>
<reference evidence="2" key="2">
    <citation type="submission" date="2020-09" db="EMBL/GenBank/DDBJ databases">
        <authorList>
            <person name="Sun Q."/>
            <person name="Ohkuma M."/>
        </authorList>
    </citation>
    <scope>NUCLEOTIDE SEQUENCE</scope>
    <source>
        <strain evidence="2">JCM 16108</strain>
    </source>
</reference>
<protein>
    <submittedName>
        <fullName evidence="2">Uncharacterized protein</fullName>
    </submittedName>
</protein>
<dbReference type="EMBL" id="JAGGKO010000001">
    <property type="protein sequence ID" value="MBP1954229.1"/>
    <property type="molecule type" value="Genomic_DNA"/>
</dbReference>
<dbReference type="AlphaFoldDB" id="A0A830FLC0"/>
<comment type="caution">
    <text evidence="2">The sequence shown here is derived from an EMBL/GenBank/DDBJ whole genome shotgun (WGS) entry which is preliminary data.</text>
</comment>
<dbReference type="EMBL" id="BMOO01000001">
    <property type="protein sequence ID" value="GGM58343.1"/>
    <property type="molecule type" value="Genomic_DNA"/>
</dbReference>
<dbReference type="RefSeq" id="WP_188869614.1">
    <property type="nucleotide sequence ID" value="NZ_BMOO01000001.1"/>
</dbReference>
<keyword evidence="4" id="KW-1185">Reference proteome</keyword>